<dbReference type="AlphaFoldDB" id="A0AAN9RT53"/>
<proteinExistence type="predicted"/>
<dbReference type="InterPro" id="IPR044813">
    <property type="entry name" value="ACP_chloroplastic"/>
</dbReference>
<evidence type="ECO:0000313" key="1">
    <source>
        <dbReference type="EMBL" id="KAK7382728.1"/>
    </source>
</evidence>
<dbReference type="Gene3D" id="1.10.1200.10">
    <property type="entry name" value="ACP-like"/>
    <property type="match status" value="1"/>
</dbReference>
<evidence type="ECO:0008006" key="3">
    <source>
        <dbReference type="Google" id="ProtNLM"/>
    </source>
</evidence>
<dbReference type="PANTHER" id="PTHR46153:SF29">
    <property type="entry name" value="ACYL CARRIER PROTEIN"/>
    <property type="match status" value="1"/>
</dbReference>
<protein>
    <recommendedName>
        <fullName evidence="3">Carrier domain-containing protein</fullName>
    </recommendedName>
</protein>
<dbReference type="PANTHER" id="PTHR46153">
    <property type="entry name" value="ACYL CARRIER PROTEIN"/>
    <property type="match status" value="1"/>
</dbReference>
<dbReference type="GO" id="GO:0000036">
    <property type="term" value="F:acyl carrier activity"/>
    <property type="evidence" value="ECO:0007669"/>
    <property type="project" value="InterPro"/>
</dbReference>
<dbReference type="EMBL" id="JAYMYR010000001">
    <property type="protein sequence ID" value="KAK7382728.1"/>
    <property type="molecule type" value="Genomic_DNA"/>
</dbReference>
<reference evidence="1 2" key="1">
    <citation type="submission" date="2024-01" db="EMBL/GenBank/DDBJ databases">
        <title>The genomes of 5 underutilized Papilionoideae crops provide insights into root nodulation and disease resistanc.</title>
        <authorList>
            <person name="Jiang F."/>
        </authorList>
    </citation>
    <scope>NUCLEOTIDE SEQUENCE [LARGE SCALE GENOMIC DNA]</scope>
    <source>
        <strain evidence="1">JINMINGXINNONG_FW02</strain>
        <tissue evidence="1">Leaves</tissue>
    </source>
</reference>
<comment type="caution">
    <text evidence="1">The sequence shown here is derived from an EMBL/GenBank/DDBJ whole genome shotgun (WGS) entry which is preliminary data.</text>
</comment>
<organism evidence="1 2">
    <name type="scientific">Phaseolus coccineus</name>
    <name type="common">Scarlet runner bean</name>
    <name type="synonym">Phaseolus multiflorus</name>
    <dbReference type="NCBI Taxonomy" id="3886"/>
    <lineage>
        <taxon>Eukaryota</taxon>
        <taxon>Viridiplantae</taxon>
        <taxon>Streptophyta</taxon>
        <taxon>Embryophyta</taxon>
        <taxon>Tracheophyta</taxon>
        <taxon>Spermatophyta</taxon>
        <taxon>Magnoliopsida</taxon>
        <taxon>eudicotyledons</taxon>
        <taxon>Gunneridae</taxon>
        <taxon>Pentapetalae</taxon>
        <taxon>rosids</taxon>
        <taxon>fabids</taxon>
        <taxon>Fabales</taxon>
        <taxon>Fabaceae</taxon>
        <taxon>Papilionoideae</taxon>
        <taxon>50 kb inversion clade</taxon>
        <taxon>NPAAA clade</taxon>
        <taxon>indigoferoid/millettioid clade</taxon>
        <taxon>Phaseoleae</taxon>
        <taxon>Phaseolus</taxon>
    </lineage>
</organism>
<keyword evidence="2" id="KW-1185">Reference proteome</keyword>
<evidence type="ECO:0000313" key="2">
    <source>
        <dbReference type="Proteomes" id="UP001374584"/>
    </source>
</evidence>
<dbReference type="InterPro" id="IPR036736">
    <property type="entry name" value="ACP-like_sf"/>
</dbReference>
<dbReference type="Proteomes" id="UP001374584">
    <property type="component" value="Unassembled WGS sequence"/>
</dbReference>
<gene>
    <name evidence="1" type="ORF">VNO80_01757</name>
</gene>
<name>A0AAN9RT53_PHACN</name>
<sequence>MSDSPLPFFTIEEKPQTVKVCDIVKKQLALSEDSTVKEESKFAAPGADSLDTLLLFRWCSCGRWKLPGQGHNIPKRSGGLKATKCSPKSWKFNCYSL</sequence>
<accession>A0AAN9RT53</accession>